<accession>A0A017HJC4</accession>
<evidence type="ECO:0000313" key="7">
    <source>
        <dbReference type="EMBL" id="EYD74430.1"/>
    </source>
</evidence>
<dbReference type="EMBL" id="AOSK01000113">
    <property type="protein sequence ID" value="EYD74430.1"/>
    <property type="molecule type" value="Genomic_DNA"/>
</dbReference>
<protein>
    <recommendedName>
        <fullName evidence="6">C-type lysozyme inhibitor domain-containing protein</fullName>
    </recommendedName>
</protein>
<keyword evidence="4" id="KW-0449">Lipoprotein</keyword>
<organism evidence="7 8">
    <name type="scientific">Rubellimicrobium mesophilum DSM 19309</name>
    <dbReference type="NCBI Taxonomy" id="442562"/>
    <lineage>
        <taxon>Bacteria</taxon>
        <taxon>Pseudomonadati</taxon>
        <taxon>Pseudomonadota</taxon>
        <taxon>Alphaproteobacteria</taxon>
        <taxon>Rhodobacterales</taxon>
        <taxon>Roseobacteraceae</taxon>
        <taxon>Rubellimicrobium</taxon>
    </lineage>
</organism>
<dbReference type="STRING" id="442562.Rumeso_03967"/>
<evidence type="ECO:0000259" key="6">
    <source>
        <dbReference type="Pfam" id="PF09864"/>
    </source>
</evidence>
<proteinExistence type="predicted"/>
<dbReference type="AlphaFoldDB" id="A0A017HJC4"/>
<comment type="caution">
    <text evidence="7">The sequence shown here is derived from an EMBL/GenBank/DDBJ whole genome shotgun (WGS) entry which is preliminary data.</text>
</comment>
<feature type="region of interest" description="Disordered" evidence="5">
    <location>
        <begin position="122"/>
        <end position="141"/>
    </location>
</feature>
<evidence type="ECO:0000313" key="8">
    <source>
        <dbReference type="Proteomes" id="UP000019666"/>
    </source>
</evidence>
<dbReference type="Gene3D" id="2.40.128.200">
    <property type="match status" value="1"/>
</dbReference>
<dbReference type="RefSeq" id="WP_051521271.1">
    <property type="nucleotide sequence ID" value="NZ_KK088573.1"/>
</dbReference>
<evidence type="ECO:0000256" key="2">
    <source>
        <dbReference type="ARBA" id="ARBA00023136"/>
    </source>
</evidence>
<reference evidence="7 8" key="1">
    <citation type="submission" date="2013-02" db="EMBL/GenBank/DDBJ databases">
        <authorList>
            <person name="Fiebig A."/>
            <person name="Goeker M."/>
            <person name="Klenk H.-P.P."/>
        </authorList>
    </citation>
    <scope>NUCLEOTIDE SEQUENCE [LARGE SCALE GENOMIC DNA]</scope>
    <source>
        <strain evidence="7 8">DSM 19309</strain>
    </source>
</reference>
<sequence>MRSLLIPLAALALVAACEETATGTTPLPGSGVGAPRPNEVAAAGIPPRQGFLTYLCADGRVVQAQYGNSDDAIMSAGQNAAYLYVDGRSIRMLQGVSASGVRYIGGGYQWWTRGLQTANLAPLGPNESTATDPGTECRANG</sequence>
<keyword evidence="3" id="KW-0564">Palmitate</keyword>
<dbReference type="SUPFAM" id="SSF141488">
    <property type="entry name" value="YdhA-like"/>
    <property type="match status" value="1"/>
</dbReference>
<dbReference type="PROSITE" id="PS51257">
    <property type="entry name" value="PROKAR_LIPOPROTEIN"/>
    <property type="match status" value="1"/>
</dbReference>
<evidence type="ECO:0000256" key="4">
    <source>
        <dbReference type="ARBA" id="ARBA00023288"/>
    </source>
</evidence>
<feature type="domain" description="C-type lysozyme inhibitor" evidence="6">
    <location>
        <begin position="54"/>
        <end position="120"/>
    </location>
</feature>
<dbReference type="HOGENOM" id="CLU_1823896_0_0_5"/>
<keyword evidence="8" id="KW-1185">Reference proteome</keyword>
<evidence type="ECO:0000256" key="1">
    <source>
        <dbReference type="ARBA" id="ARBA00022729"/>
    </source>
</evidence>
<keyword evidence="1" id="KW-0732">Signal</keyword>
<evidence type="ECO:0000256" key="3">
    <source>
        <dbReference type="ARBA" id="ARBA00023139"/>
    </source>
</evidence>
<name>A0A017HJC4_9RHOB</name>
<dbReference type="InterPro" id="IPR036328">
    <property type="entry name" value="MliC_sf"/>
</dbReference>
<keyword evidence="2" id="KW-0472">Membrane</keyword>
<gene>
    <name evidence="7" type="ORF">Rumeso_03967</name>
</gene>
<dbReference type="InterPro" id="IPR018660">
    <property type="entry name" value="MliC"/>
</dbReference>
<evidence type="ECO:0000256" key="5">
    <source>
        <dbReference type="SAM" id="MobiDB-lite"/>
    </source>
</evidence>
<dbReference type="Proteomes" id="UP000019666">
    <property type="component" value="Unassembled WGS sequence"/>
</dbReference>
<dbReference type="Pfam" id="PF09864">
    <property type="entry name" value="MliC"/>
    <property type="match status" value="1"/>
</dbReference>